<protein>
    <submittedName>
        <fullName evidence="5">5'-nucleotidase</fullName>
    </submittedName>
</protein>
<dbReference type="InterPro" id="IPR029052">
    <property type="entry name" value="Metallo-depent_PP-like"/>
</dbReference>
<comment type="caution">
    <text evidence="5">The sequence shown here is derived from an EMBL/GenBank/DDBJ whole genome shotgun (WGS) entry which is preliminary data.</text>
</comment>
<dbReference type="EMBL" id="VNHW01000007">
    <property type="protein sequence ID" value="TYP87250.1"/>
    <property type="molecule type" value="Genomic_DNA"/>
</dbReference>
<dbReference type="Pfam" id="PF02872">
    <property type="entry name" value="5_nucleotid_C"/>
    <property type="match status" value="1"/>
</dbReference>
<dbReference type="GO" id="GO:0000166">
    <property type="term" value="F:nucleotide binding"/>
    <property type="evidence" value="ECO:0007669"/>
    <property type="project" value="UniProtKB-KW"/>
</dbReference>
<dbReference type="Pfam" id="PF00149">
    <property type="entry name" value="Metallophos"/>
    <property type="match status" value="1"/>
</dbReference>
<dbReference type="SUPFAM" id="SSF55816">
    <property type="entry name" value="5'-nucleotidase (syn. UDP-sugar hydrolase), C-terminal domain"/>
    <property type="match status" value="1"/>
</dbReference>
<keyword evidence="2" id="KW-0547">Nucleotide-binding</keyword>
<dbReference type="AlphaFoldDB" id="A0A5S5CU14"/>
<dbReference type="PANTHER" id="PTHR11575:SF24">
    <property type="entry name" value="5'-NUCLEOTIDASE"/>
    <property type="match status" value="1"/>
</dbReference>
<gene>
    <name evidence="5" type="ORF">BD833_107191</name>
</gene>
<dbReference type="GO" id="GO:0008768">
    <property type="term" value="F:UDP-sugar diphosphatase activity"/>
    <property type="evidence" value="ECO:0007669"/>
    <property type="project" value="TreeGrafter"/>
</dbReference>
<dbReference type="RefSeq" id="WP_166533507.1">
    <property type="nucleotide sequence ID" value="NZ_VNHW01000007.1"/>
</dbReference>
<evidence type="ECO:0000313" key="5">
    <source>
        <dbReference type="EMBL" id="TYP87250.1"/>
    </source>
</evidence>
<evidence type="ECO:0000256" key="2">
    <source>
        <dbReference type="RuleBase" id="RU362119"/>
    </source>
</evidence>
<evidence type="ECO:0000259" key="3">
    <source>
        <dbReference type="Pfam" id="PF00149"/>
    </source>
</evidence>
<dbReference type="InterPro" id="IPR008334">
    <property type="entry name" value="5'-Nucleotdase_C"/>
</dbReference>
<feature type="domain" description="Calcineurin-like phosphoesterase" evidence="3">
    <location>
        <begin position="46"/>
        <end position="293"/>
    </location>
</feature>
<feature type="domain" description="5'-Nucleotidase C-terminal" evidence="4">
    <location>
        <begin position="390"/>
        <end position="535"/>
    </location>
</feature>
<dbReference type="InterPro" id="IPR004843">
    <property type="entry name" value="Calcineurin-like_PHP"/>
</dbReference>
<dbReference type="GO" id="GO:0009166">
    <property type="term" value="P:nucleotide catabolic process"/>
    <property type="evidence" value="ECO:0007669"/>
    <property type="project" value="InterPro"/>
</dbReference>
<dbReference type="GO" id="GO:0008253">
    <property type="term" value="F:5'-nucleotidase activity"/>
    <property type="evidence" value="ECO:0007669"/>
    <property type="project" value="TreeGrafter"/>
</dbReference>
<evidence type="ECO:0000259" key="4">
    <source>
        <dbReference type="Pfam" id="PF02872"/>
    </source>
</evidence>
<dbReference type="Proteomes" id="UP000322499">
    <property type="component" value="Unassembled WGS sequence"/>
</dbReference>
<proteinExistence type="inferred from homology"/>
<reference evidence="5 6" key="1">
    <citation type="submission" date="2019-07" db="EMBL/GenBank/DDBJ databases">
        <title>Genomic Encyclopedia of Archaeal and Bacterial Type Strains, Phase II (KMG-II): from individual species to whole genera.</title>
        <authorList>
            <person name="Goeker M."/>
        </authorList>
    </citation>
    <scope>NUCLEOTIDE SEQUENCE [LARGE SCALE GENOMIC DNA]</scope>
    <source>
        <strain evidence="5 6">DSM 46842</strain>
    </source>
</reference>
<keyword evidence="6" id="KW-1185">Reference proteome</keyword>
<dbReference type="InterPro" id="IPR036907">
    <property type="entry name" value="5'-Nucleotdase_C_sf"/>
</dbReference>
<sequence>MRPRPLATLAATASLAVLAVTAAAPAVAGDRPQDPPAGNKAVEVQLLAFNDFHGALEPPSGSGGRVTLADGSVVDAGGLTYFATHLRQLEAQNRQTLTISNGDLIGGSPFLSALFRDEPTIDAMDRLGLDVAAVGNHEFDEGVDELQRIIDGRACHPVDGCLDGTGYNGSDADWLAANVVDRETDAPILPPYEVYRFKGVPLGVIGLTLDETPSIVSAEGIADVRFEDEVETINRYVAELRADGVEAIVVSLHEGGVAGGGINACEDPTGPAFDIANAVDDAVDVILTGHYHNGFVCQGEDEIDGKLVTQALSNGRLITDIDLSLDKRTGDVVAASAENVVVTRDVRPDRKAQELVERYSRLAEPIANVPVGEITEDVVRAQEPLVGSLLGESPLGNLIADAQLAATDDEAGAVAAFMNPGGVRADLLYASSEAGEGDGVVTYGEAFEVQPFNNLLTTLDLTGEQLYALLNQQFEVGRVLAPSDSVRYAVAADGSSVVPGSLSIGGEAVAPGETYRITVNNFLAGGGDGFTVLTEGTDVVNQPGFDVDALQAYLSEDPVSAPETDRITVTG</sequence>
<evidence type="ECO:0000256" key="1">
    <source>
        <dbReference type="ARBA" id="ARBA00022729"/>
    </source>
</evidence>
<dbReference type="GO" id="GO:0030288">
    <property type="term" value="C:outer membrane-bounded periplasmic space"/>
    <property type="evidence" value="ECO:0007669"/>
    <property type="project" value="TreeGrafter"/>
</dbReference>
<feature type="signal peptide" evidence="2">
    <location>
        <begin position="1"/>
        <end position="28"/>
    </location>
</feature>
<dbReference type="Gene3D" id="3.60.21.10">
    <property type="match status" value="1"/>
</dbReference>
<organism evidence="5 6">
    <name type="scientific">Blastococcus xanthinilyticus</name>
    <dbReference type="NCBI Taxonomy" id="1564164"/>
    <lineage>
        <taxon>Bacteria</taxon>
        <taxon>Bacillati</taxon>
        <taxon>Actinomycetota</taxon>
        <taxon>Actinomycetes</taxon>
        <taxon>Geodermatophilales</taxon>
        <taxon>Geodermatophilaceae</taxon>
        <taxon>Blastococcus</taxon>
    </lineage>
</organism>
<dbReference type="SUPFAM" id="SSF56300">
    <property type="entry name" value="Metallo-dependent phosphatases"/>
    <property type="match status" value="1"/>
</dbReference>
<dbReference type="PRINTS" id="PR01607">
    <property type="entry name" value="APYRASEFAMLY"/>
</dbReference>
<dbReference type="PANTHER" id="PTHR11575">
    <property type="entry name" value="5'-NUCLEOTIDASE-RELATED"/>
    <property type="match status" value="1"/>
</dbReference>
<feature type="chain" id="PRO_5024490237" evidence="2">
    <location>
        <begin position="29"/>
        <end position="571"/>
    </location>
</feature>
<name>A0A5S5CU14_9ACTN</name>
<keyword evidence="1 2" id="KW-0732">Signal</keyword>
<keyword evidence="2" id="KW-0378">Hydrolase</keyword>
<accession>A0A5S5CU14</accession>
<dbReference type="InterPro" id="IPR006179">
    <property type="entry name" value="5_nucleotidase/apyrase"/>
</dbReference>
<dbReference type="Gene3D" id="3.90.780.10">
    <property type="entry name" value="5'-Nucleotidase, C-terminal domain"/>
    <property type="match status" value="1"/>
</dbReference>
<comment type="similarity">
    <text evidence="2">Belongs to the 5'-nucleotidase family.</text>
</comment>
<evidence type="ECO:0000313" key="6">
    <source>
        <dbReference type="Proteomes" id="UP000322499"/>
    </source>
</evidence>